<reference evidence="2 3" key="2">
    <citation type="journal article" date="2020" name="Microbiol. Resour. Announc.">
        <title>Antarctic desert soil bacteria exhibit high novel natural product potential, evaluated through long-read genome sequencing and comparative genomics.</title>
        <authorList>
            <person name="Benaud N."/>
            <person name="Edwards R.J."/>
            <person name="Amos T.G."/>
            <person name="D'Agostino P.M."/>
            <person name="Gutierrez-Chavez C."/>
            <person name="Montgomery K."/>
            <person name="Nicetic I."/>
            <person name="Ferrari B.C."/>
        </authorList>
    </citation>
    <scope>NUCLEOTIDE SEQUENCE [LARGE SCALE GENOMIC DNA]</scope>
    <source>
        <strain evidence="2 3">SPB151</strain>
    </source>
</reference>
<dbReference type="KEGG" id="kqi:F1D05_17550"/>
<sequence length="440" mass="47040">MGEIAERAAVRRLHDRLGFGLGPGDAGAGYDATVGRLLAPYADTGAPPPALTPPAPVEKPAKGEKRDKEAKKAANKARVAQEAKITAWWLDRMVASGGAVGGPAGAATERMTWFWHGHFATSEQKVRSPQLMLAQNQTFRKFARGSFGDLAQALVVDAALIRWLDGNDNREGSPNENLAREFLELFTLGIGHYVETDVFEGARALTGWTIRRTSTQTRFVPGRHDSEPKTMLGKTGNFDAKGFVDLALAKPESAPFVIGRIWFRLVSATPPPAATMDRLVTAYGVRRDVGAVLKAITAEPAFRDSASALVKQPVEWVIGLMRALGIRPAKLDDKTRMKVIAGLRGMGQLPLRPPSVGGWPSGGSWLTTSAGVTRLQLALLLARNAELGQLQKSSARVDGVRALLGVDQWSARTRAALSGVSEPAQLVAVAACAPEYVVSG</sequence>
<gene>
    <name evidence="2" type="ORF">F1D05_17550</name>
</gene>
<name>A0A7G6WZH7_9ACTN</name>
<evidence type="ECO:0000256" key="1">
    <source>
        <dbReference type="SAM" id="MobiDB-lite"/>
    </source>
</evidence>
<keyword evidence="3" id="KW-1185">Reference proteome</keyword>
<dbReference type="Pfam" id="PF08811">
    <property type="entry name" value="DUF1800"/>
    <property type="match status" value="1"/>
</dbReference>
<organism evidence="2 3">
    <name type="scientific">Kribbella qitaiheensis</name>
    <dbReference type="NCBI Taxonomy" id="1544730"/>
    <lineage>
        <taxon>Bacteria</taxon>
        <taxon>Bacillati</taxon>
        <taxon>Actinomycetota</taxon>
        <taxon>Actinomycetes</taxon>
        <taxon>Propionibacteriales</taxon>
        <taxon>Kribbellaceae</taxon>
        <taxon>Kribbella</taxon>
    </lineage>
</organism>
<dbReference type="InterPro" id="IPR014917">
    <property type="entry name" value="DUF1800"/>
</dbReference>
<dbReference type="Proteomes" id="UP000515563">
    <property type="component" value="Chromosome"/>
</dbReference>
<evidence type="ECO:0000313" key="2">
    <source>
        <dbReference type="EMBL" id="QNE19392.1"/>
    </source>
</evidence>
<reference evidence="3" key="1">
    <citation type="submission" date="2019-09" db="EMBL/GenBank/DDBJ databases">
        <title>Antimicrobial potential of Antarctic Bacteria.</title>
        <authorList>
            <person name="Benaud N."/>
            <person name="Edwards R.J."/>
            <person name="Ferrari B.C."/>
        </authorList>
    </citation>
    <scope>NUCLEOTIDE SEQUENCE [LARGE SCALE GENOMIC DNA]</scope>
    <source>
        <strain evidence="3">SPB151</strain>
    </source>
</reference>
<evidence type="ECO:0000313" key="3">
    <source>
        <dbReference type="Proteomes" id="UP000515563"/>
    </source>
</evidence>
<accession>A0A7G6WZH7</accession>
<dbReference type="AlphaFoldDB" id="A0A7G6WZH7"/>
<proteinExistence type="predicted"/>
<feature type="compositionally biased region" description="Pro residues" evidence="1">
    <location>
        <begin position="46"/>
        <end position="57"/>
    </location>
</feature>
<dbReference type="RefSeq" id="WP_185448671.1">
    <property type="nucleotide sequence ID" value="NZ_CP043661.1"/>
</dbReference>
<feature type="compositionally biased region" description="Basic and acidic residues" evidence="1">
    <location>
        <begin position="59"/>
        <end position="72"/>
    </location>
</feature>
<dbReference type="EMBL" id="CP043661">
    <property type="protein sequence ID" value="QNE19392.1"/>
    <property type="molecule type" value="Genomic_DNA"/>
</dbReference>
<protein>
    <submittedName>
        <fullName evidence="2">DUF1800 domain-containing protein</fullName>
    </submittedName>
</protein>
<feature type="region of interest" description="Disordered" evidence="1">
    <location>
        <begin position="44"/>
        <end position="74"/>
    </location>
</feature>